<name>A0ABP8PA49_9MICO</name>
<keyword evidence="3" id="KW-1185">Reference proteome</keyword>
<dbReference type="SUPFAM" id="SSF54427">
    <property type="entry name" value="NTF2-like"/>
    <property type="match status" value="1"/>
</dbReference>
<evidence type="ECO:0000313" key="3">
    <source>
        <dbReference type="Proteomes" id="UP001500731"/>
    </source>
</evidence>
<organism evidence="2 3">
    <name type="scientific">Microbacterium panaciterrae</name>
    <dbReference type="NCBI Taxonomy" id="985759"/>
    <lineage>
        <taxon>Bacteria</taxon>
        <taxon>Bacillati</taxon>
        <taxon>Actinomycetota</taxon>
        <taxon>Actinomycetes</taxon>
        <taxon>Micrococcales</taxon>
        <taxon>Microbacteriaceae</taxon>
        <taxon>Microbacterium</taxon>
    </lineage>
</organism>
<evidence type="ECO:0000259" key="1">
    <source>
        <dbReference type="Pfam" id="PF12680"/>
    </source>
</evidence>
<protein>
    <recommendedName>
        <fullName evidence="1">SnoaL-like domain-containing protein</fullName>
    </recommendedName>
</protein>
<dbReference type="Gene3D" id="3.10.450.50">
    <property type="match status" value="1"/>
</dbReference>
<reference evidence="3" key="1">
    <citation type="journal article" date="2019" name="Int. J. Syst. Evol. Microbiol.">
        <title>The Global Catalogue of Microorganisms (GCM) 10K type strain sequencing project: providing services to taxonomists for standard genome sequencing and annotation.</title>
        <authorList>
            <consortium name="The Broad Institute Genomics Platform"/>
            <consortium name="The Broad Institute Genome Sequencing Center for Infectious Disease"/>
            <person name="Wu L."/>
            <person name="Ma J."/>
        </authorList>
    </citation>
    <scope>NUCLEOTIDE SEQUENCE [LARGE SCALE GENOMIC DNA]</scope>
    <source>
        <strain evidence="3">JCM 17839</strain>
    </source>
</reference>
<dbReference type="Proteomes" id="UP001500731">
    <property type="component" value="Unassembled WGS sequence"/>
</dbReference>
<dbReference type="Pfam" id="PF12680">
    <property type="entry name" value="SnoaL_2"/>
    <property type="match status" value="1"/>
</dbReference>
<gene>
    <name evidence="2" type="ORF">GCM10023171_13530</name>
</gene>
<dbReference type="RefSeq" id="WP_345185509.1">
    <property type="nucleotide sequence ID" value="NZ_BAABGP010000008.1"/>
</dbReference>
<proteinExistence type="predicted"/>
<feature type="domain" description="SnoaL-like" evidence="1">
    <location>
        <begin position="11"/>
        <end position="113"/>
    </location>
</feature>
<comment type="caution">
    <text evidence="2">The sequence shown here is derived from an EMBL/GenBank/DDBJ whole genome shotgun (WGS) entry which is preliminary data.</text>
</comment>
<evidence type="ECO:0000313" key="2">
    <source>
        <dbReference type="EMBL" id="GAA4482872.1"/>
    </source>
</evidence>
<dbReference type="InterPro" id="IPR032710">
    <property type="entry name" value="NTF2-like_dom_sf"/>
</dbReference>
<dbReference type="EMBL" id="BAABGP010000008">
    <property type="protein sequence ID" value="GAA4482872.1"/>
    <property type="molecule type" value="Genomic_DNA"/>
</dbReference>
<sequence>MDPQTDPAKVVRALAAATSAHDLEALVACFADDYRNETPVHPARGFRGATQVRRNWAQLFAGIPDLTARVVASATAGDTVWSEWEMSGARQDGTPHLMRGVIIFVIADGHVVSARFYLEPVDRSGTGVDEAVARTAGTSPAGILP</sequence>
<dbReference type="InterPro" id="IPR037401">
    <property type="entry name" value="SnoaL-like"/>
</dbReference>
<accession>A0ABP8PA49</accession>